<keyword evidence="2" id="KW-0813">Transport</keyword>
<dbReference type="InterPro" id="IPR008467">
    <property type="entry name" value="Dynein1_light_intermed_chain"/>
</dbReference>
<dbReference type="GO" id="GO:0045504">
    <property type="term" value="F:dynein heavy chain binding"/>
    <property type="evidence" value="ECO:0007669"/>
    <property type="project" value="TreeGrafter"/>
</dbReference>
<dbReference type="AlphaFoldDB" id="A0A9W9M023"/>
<accession>A0A9W9M023</accession>
<comment type="caution">
    <text evidence="11">The sequence shown here is derived from an EMBL/GenBank/DDBJ whole genome shotgun (WGS) entry which is preliminary data.</text>
</comment>
<name>A0A9W9M023_9EURO</name>
<dbReference type="GO" id="GO:0007018">
    <property type="term" value="P:microtubule-based movement"/>
    <property type="evidence" value="ECO:0007669"/>
    <property type="project" value="InterPro"/>
</dbReference>
<gene>
    <name evidence="11" type="ORF">N7492_000428</name>
</gene>
<organism evidence="11 12">
    <name type="scientific">Penicillium capsulatum</name>
    <dbReference type="NCBI Taxonomy" id="69766"/>
    <lineage>
        <taxon>Eukaryota</taxon>
        <taxon>Fungi</taxon>
        <taxon>Dikarya</taxon>
        <taxon>Ascomycota</taxon>
        <taxon>Pezizomycotina</taxon>
        <taxon>Eurotiomycetes</taxon>
        <taxon>Eurotiomycetidae</taxon>
        <taxon>Eurotiales</taxon>
        <taxon>Aspergillaceae</taxon>
        <taxon>Penicillium</taxon>
    </lineage>
</organism>
<dbReference type="Pfam" id="PF05783">
    <property type="entry name" value="DLIC"/>
    <property type="match status" value="2"/>
</dbReference>
<evidence type="ECO:0000256" key="9">
    <source>
        <dbReference type="ARBA" id="ARBA00023212"/>
    </source>
</evidence>
<keyword evidence="7" id="KW-0243">Dynein</keyword>
<evidence type="ECO:0000256" key="3">
    <source>
        <dbReference type="ARBA" id="ARBA00022490"/>
    </source>
</evidence>
<dbReference type="GO" id="GO:0005524">
    <property type="term" value="F:ATP binding"/>
    <property type="evidence" value="ECO:0007669"/>
    <property type="project" value="UniProtKB-KW"/>
</dbReference>
<comment type="subcellular location">
    <subcellularLocation>
        <location evidence="1">Cytoplasm</location>
        <location evidence="1">Cytoskeleton</location>
    </subcellularLocation>
</comment>
<proteinExistence type="predicted"/>
<dbReference type="EMBL" id="JAPQKO010000001">
    <property type="protein sequence ID" value="KAJ5182812.1"/>
    <property type="molecule type" value="Genomic_DNA"/>
</dbReference>
<evidence type="ECO:0000256" key="1">
    <source>
        <dbReference type="ARBA" id="ARBA00004245"/>
    </source>
</evidence>
<keyword evidence="9" id="KW-0206">Cytoskeleton</keyword>
<reference evidence="11" key="1">
    <citation type="submission" date="2022-11" db="EMBL/GenBank/DDBJ databases">
        <authorList>
            <person name="Petersen C."/>
        </authorList>
    </citation>
    <scope>NUCLEOTIDE SEQUENCE</scope>
    <source>
        <strain evidence="11">IBT 21917</strain>
    </source>
</reference>
<keyword evidence="12" id="KW-1185">Reference proteome</keyword>
<evidence type="ECO:0008006" key="13">
    <source>
        <dbReference type="Google" id="ProtNLM"/>
    </source>
</evidence>
<feature type="region of interest" description="Disordered" evidence="10">
    <location>
        <begin position="481"/>
        <end position="548"/>
    </location>
</feature>
<evidence type="ECO:0000256" key="4">
    <source>
        <dbReference type="ARBA" id="ARBA00022701"/>
    </source>
</evidence>
<dbReference type="PANTHER" id="PTHR12688">
    <property type="entry name" value="DYNEIN LIGHT INTERMEDIATE CHAIN"/>
    <property type="match status" value="1"/>
</dbReference>
<keyword evidence="5" id="KW-0547">Nucleotide-binding</keyword>
<reference evidence="11" key="2">
    <citation type="journal article" date="2023" name="IMA Fungus">
        <title>Comparative genomic study of the Penicillium genus elucidates a diverse pangenome and 15 lateral gene transfer events.</title>
        <authorList>
            <person name="Petersen C."/>
            <person name="Sorensen T."/>
            <person name="Nielsen M.R."/>
            <person name="Sondergaard T.E."/>
            <person name="Sorensen J.L."/>
            <person name="Fitzpatrick D.A."/>
            <person name="Frisvad J.C."/>
            <person name="Nielsen K.L."/>
        </authorList>
    </citation>
    <scope>NUCLEOTIDE SEQUENCE</scope>
    <source>
        <strain evidence="11">IBT 21917</strain>
    </source>
</reference>
<keyword evidence="4" id="KW-0493">Microtubule</keyword>
<dbReference type="GO" id="GO:0005874">
    <property type="term" value="C:microtubule"/>
    <property type="evidence" value="ECO:0007669"/>
    <property type="project" value="UniProtKB-KW"/>
</dbReference>
<feature type="compositionally biased region" description="Basic and acidic residues" evidence="10">
    <location>
        <begin position="494"/>
        <end position="523"/>
    </location>
</feature>
<evidence type="ECO:0000256" key="8">
    <source>
        <dbReference type="ARBA" id="ARBA00023175"/>
    </source>
</evidence>
<evidence type="ECO:0000256" key="7">
    <source>
        <dbReference type="ARBA" id="ARBA00023017"/>
    </source>
</evidence>
<keyword evidence="3" id="KW-0963">Cytoplasm</keyword>
<evidence type="ECO:0000313" key="12">
    <source>
        <dbReference type="Proteomes" id="UP001146351"/>
    </source>
</evidence>
<evidence type="ECO:0000256" key="2">
    <source>
        <dbReference type="ARBA" id="ARBA00022448"/>
    </source>
</evidence>
<evidence type="ECO:0000256" key="10">
    <source>
        <dbReference type="SAM" id="MobiDB-lite"/>
    </source>
</evidence>
<dbReference type="GO" id="GO:0000226">
    <property type="term" value="P:microtubule cytoskeleton organization"/>
    <property type="evidence" value="ECO:0007669"/>
    <property type="project" value="TreeGrafter"/>
</dbReference>
<evidence type="ECO:0000256" key="6">
    <source>
        <dbReference type="ARBA" id="ARBA00022840"/>
    </source>
</evidence>
<evidence type="ECO:0000256" key="5">
    <source>
        <dbReference type="ARBA" id="ARBA00022741"/>
    </source>
</evidence>
<keyword evidence="8" id="KW-0505">Motor protein</keyword>
<dbReference type="InterPro" id="IPR022780">
    <property type="entry name" value="Dynein_light_int_chain"/>
</dbReference>
<feature type="region of interest" description="Disordered" evidence="10">
    <location>
        <begin position="373"/>
        <end position="427"/>
    </location>
</feature>
<feature type="region of interest" description="Disordered" evidence="10">
    <location>
        <begin position="445"/>
        <end position="469"/>
    </location>
</feature>
<dbReference type="Proteomes" id="UP001146351">
    <property type="component" value="Unassembled WGS sequence"/>
</dbReference>
<keyword evidence="6" id="KW-0067">ATP-binding</keyword>
<sequence length="548" mass="60621">MSSSSLNPGSKAPGVNSRPSSKDGSKKNIWSSLLDGVANGKRLPEKNLLILGSLFAYPGRASSTSGTSVLMIGLVGGTPESQIEFLETFSADTSEDPSLVSDKRHRGKTPPIANQFALGYTYRDVLDADQEGTVDPADPEVMDIMLIELKDTLARVSAYLLSDPSPSFAPLLKPLLTPNSIPETLVVILMDWSEPWTWIRRLREWVRFLRSVLVSLDDKTKIVMEETMTEWRDRKRGMDPSSAAAGSLPNSGGPVTIPLGPGEWDEGLDKIEKLEKDHGWNEEQFDFILQFLRTILLKHGASLIYTTPFLANSLQSLVHSSLGIHSLLKRQSLKHNVIDRDKILVPANWDSWGKIRIIREGFNMEEISTAWSIEIQDPPEPLTNADPVEESEDPSEDGSSAVKVFERSIEDPKRHTRKPQSNGTQLEIETVDAQTFFGQQLEKLEQLKVEDEKERASQPGPQLEMSPMDDEGRVNEHIGPVQFNMGGIQVDADDMLKKLRDREASRTQRKEGAPSTPGDEKAHNQALANFFAGLVKKPAGSPRGSPSA</sequence>
<feature type="compositionally biased region" description="Basic and acidic residues" evidence="10">
    <location>
        <begin position="445"/>
        <end position="456"/>
    </location>
</feature>
<feature type="compositionally biased region" description="Basic and acidic residues" evidence="10">
    <location>
        <begin position="404"/>
        <end position="413"/>
    </location>
</feature>
<dbReference type="PANTHER" id="PTHR12688:SF0">
    <property type="entry name" value="DYNEIN LIGHT INTERMEDIATE CHAIN"/>
    <property type="match status" value="1"/>
</dbReference>
<protein>
    <recommendedName>
        <fullName evidence="13">Dynein light intermediate chain</fullName>
    </recommendedName>
</protein>
<feature type="compositionally biased region" description="Acidic residues" evidence="10">
    <location>
        <begin position="387"/>
        <end position="396"/>
    </location>
</feature>
<dbReference type="GO" id="GO:0005868">
    <property type="term" value="C:cytoplasmic dynein complex"/>
    <property type="evidence" value="ECO:0007669"/>
    <property type="project" value="InterPro"/>
</dbReference>
<evidence type="ECO:0000313" key="11">
    <source>
        <dbReference type="EMBL" id="KAJ5182812.1"/>
    </source>
</evidence>
<dbReference type="GO" id="GO:0035974">
    <property type="term" value="C:meiotic spindle pole body"/>
    <property type="evidence" value="ECO:0007669"/>
    <property type="project" value="TreeGrafter"/>
</dbReference>
<dbReference type="OrthoDB" id="27603at2759"/>
<feature type="region of interest" description="Disordered" evidence="10">
    <location>
        <begin position="233"/>
        <end position="252"/>
    </location>
</feature>
<feature type="region of interest" description="Disordered" evidence="10">
    <location>
        <begin position="1"/>
        <end position="26"/>
    </location>
</feature>